<dbReference type="OrthoDB" id="1716479at2"/>
<evidence type="ECO:0000313" key="3">
    <source>
        <dbReference type="EMBL" id="SKB61006.1"/>
    </source>
</evidence>
<keyword evidence="4" id="KW-1185">Reference proteome</keyword>
<accession>A0A1T5CNS9</accession>
<dbReference type="CDD" id="cd00118">
    <property type="entry name" value="LysM"/>
    <property type="match status" value="1"/>
</dbReference>
<dbReference type="EMBL" id="FUYN01000005">
    <property type="protein sequence ID" value="SKB61006.1"/>
    <property type="molecule type" value="Genomic_DNA"/>
</dbReference>
<dbReference type="Gene3D" id="3.10.350.10">
    <property type="entry name" value="LysM domain"/>
    <property type="match status" value="1"/>
</dbReference>
<feature type="transmembrane region" description="Helical" evidence="1">
    <location>
        <begin position="20"/>
        <end position="37"/>
    </location>
</feature>
<reference evidence="4" key="1">
    <citation type="submission" date="2017-02" db="EMBL/GenBank/DDBJ databases">
        <authorList>
            <person name="Varghese N."/>
            <person name="Submissions S."/>
        </authorList>
    </citation>
    <scope>NUCLEOTIDE SEQUENCE [LARGE SCALE GENOMIC DNA]</scope>
    <source>
        <strain evidence="4">ATCC 35199</strain>
    </source>
</reference>
<keyword evidence="1" id="KW-0812">Transmembrane</keyword>
<dbReference type="SUPFAM" id="SSF54106">
    <property type="entry name" value="LysM domain"/>
    <property type="match status" value="1"/>
</dbReference>
<keyword evidence="1" id="KW-0472">Membrane</keyword>
<sequence>MKTRRKKNRHYINSKVNITILLLIILISTVFSIYSLGENNEANQISYSTYTILSGDTLWDISTRYKNPSDDTRDFIEKIVEANQLTSLNVIPGQKLLIPIESTFN</sequence>
<name>A0A1T5CNS9_9FIRM</name>
<evidence type="ECO:0000259" key="2">
    <source>
        <dbReference type="PROSITE" id="PS51782"/>
    </source>
</evidence>
<dbReference type="InterPro" id="IPR018392">
    <property type="entry name" value="LysM"/>
</dbReference>
<dbReference type="AlphaFoldDB" id="A0A1T5CNS9"/>
<dbReference type="Proteomes" id="UP000243406">
    <property type="component" value="Unassembled WGS sequence"/>
</dbReference>
<dbReference type="RefSeq" id="WP_159446465.1">
    <property type="nucleotide sequence ID" value="NZ_FUYN01000005.1"/>
</dbReference>
<dbReference type="InterPro" id="IPR036779">
    <property type="entry name" value="LysM_dom_sf"/>
</dbReference>
<gene>
    <name evidence="3" type="ORF">SAMN02745120_2300</name>
</gene>
<dbReference type="Pfam" id="PF01476">
    <property type="entry name" value="LysM"/>
    <property type="match status" value="1"/>
</dbReference>
<protein>
    <submittedName>
        <fullName evidence="3">LysM domain-containing protein</fullName>
    </submittedName>
</protein>
<organism evidence="3 4">
    <name type="scientific">Acetoanaerobium noterae</name>
    <dbReference type="NCBI Taxonomy" id="745369"/>
    <lineage>
        <taxon>Bacteria</taxon>
        <taxon>Bacillati</taxon>
        <taxon>Bacillota</taxon>
        <taxon>Clostridia</taxon>
        <taxon>Peptostreptococcales</taxon>
        <taxon>Filifactoraceae</taxon>
        <taxon>Acetoanaerobium</taxon>
    </lineage>
</organism>
<keyword evidence="1" id="KW-1133">Transmembrane helix</keyword>
<dbReference type="PROSITE" id="PS51782">
    <property type="entry name" value="LYSM"/>
    <property type="match status" value="1"/>
</dbReference>
<proteinExistence type="predicted"/>
<evidence type="ECO:0000313" key="4">
    <source>
        <dbReference type="Proteomes" id="UP000243406"/>
    </source>
</evidence>
<evidence type="ECO:0000256" key="1">
    <source>
        <dbReference type="SAM" id="Phobius"/>
    </source>
</evidence>
<dbReference type="SMART" id="SM00257">
    <property type="entry name" value="LysM"/>
    <property type="match status" value="1"/>
</dbReference>
<feature type="domain" description="LysM" evidence="2">
    <location>
        <begin position="48"/>
        <end position="98"/>
    </location>
</feature>